<evidence type="ECO:0000256" key="1">
    <source>
        <dbReference type="SAM" id="MobiDB-lite"/>
    </source>
</evidence>
<feature type="region of interest" description="Disordered" evidence="1">
    <location>
        <begin position="483"/>
        <end position="502"/>
    </location>
</feature>
<evidence type="ECO:0000313" key="4">
    <source>
        <dbReference type="Proteomes" id="UP000192596"/>
    </source>
</evidence>
<comment type="caution">
    <text evidence="3">The sequence shown here is derived from an EMBL/GenBank/DDBJ whole genome shotgun (WGS) entry which is preliminary data.</text>
</comment>
<protein>
    <recommendedName>
        <fullName evidence="2">DUF8032 domain-containing protein</fullName>
    </recommendedName>
</protein>
<feature type="compositionally biased region" description="Polar residues" evidence="1">
    <location>
        <begin position="16"/>
        <end position="31"/>
    </location>
</feature>
<gene>
    <name evidence="3" type="ORF">B0A48_16870</name>
</gene>
<feature type="compositionally biased region" description="Low complexity" evidence="1">
    <location>
        <begin position="49"/>
        <end position="78"/>
    </location>
</feature>
<feature type="compositionally biased region" description="Low complexity" evidence="1">
    <location>
        <begin position="373"/>
        <end position="385"/>
    </location>
</feature>
<organism evidence="3 4">
    <name type="scientific">Cryoendolithus antarcticus</name>
    <dbReference type="NCBI Taxonomy" id="1507870"/>
    <lineage>
        <taxon>Eukaryota</taxon>
        <taxon>Fungi</taxon>
        <taxon>Dikarya</taxon>
        <taxon>Ascomycota</taxon>
        <taxon>Pezizomycotina</taxon>
        <taxon>Dothideomycetes</taxon>
        <taxon>Dothideomycetidae</taxon>
        <taxon>Cladosporiales</taxon>
        <taxon>Cladosporiaceae</taxon>
        <taxon>Cryoendolithus</taxon>
    </lineage>
</organism>
<accession>A0A1V8SD44</accession>
<dbReference type="AlphaFoldDB" id="A0A1V8SD44"/>
<dbReference type="OrthoDB" id="5599902at2759"/>
<feature type="compositionally biased region" description="Polar residues" evidence="1">
    <location>
        <begin position="344"/>
        <end position="360"/>
    </location>
</feature>
<dbReference type="Pfam" id="PF26087">
    <property type="entry name" value="DUF8032"/>
    <property type="match status" value="1"/>
</dbReference>
<proteinExistence type="predicted"/>
<dbReference type="InterPro" id="IPR058345">
    <property type="entry name" value="DUF8032"/>
</dbReference>
<feature type="region of interest" description="Disordered" evidence="1">
    <location>
        <begin position="1"/>
        <end position="167"/>
    </location>
</feature>
<keyword evidence="4" id="KW-1185">Reference proteome</keyword>
<name>A0A1V8SD44_9PEZI</name>
<dbReference type="STRING" id="1507870.A0A1V8SD44"/>
<dbReference type="InParanoid" id="A0A1V8SD44"/>
<sequence length="1014" mass="111567">MATQAAINRAPYPPISSYQTPQSNSPASIHSPQHDAQGRPIYGFPPIGQSMYYPQPYQMSQQSPYAPYPQPQSQHQPMTSAPGTLLSHQQSQHSMQQPQHPSHSQPAMIDAKPSQASLQRQSSIMAPPQATPQTPVGPGIPHMASAGSAGGQNPSPAPGPIPATTPLVVRQDDSGVQWIAFEYSRDRVKMEYQIRCDVESVNVDELSQEFKSANCVYPRACCGKDQYKGNRLHYESECNAVGWALAQLNPNLREKRGLIQRAVDSWRNSNQDPRLRSRRVRRQAKIHTRKAQMPGSAGQLPGSAGMPPHAMPQNQPRPPHMGPGGPMHHHQDAGDTGEDVSAGNDYTATSSNQHAQQPHSASGHAGPSTPARYQQSFYPQYPQQPATGGAQMPTMHDAMDSMPTHASTHSAPAITASVKHEDEESKRHLFGDVPESKRRKFILVDDHQRGTRVRVRVMLDQVKMDDMPDAYLRTNAVYPRSYFPRQMRSPPGTPSKGLWDDEDDGVEAEPGTTLVPVSIMDGSEAKLPRSLDAYRNKMRSTMIAGGQEPANIAPHFETRPGKRKWLEWNKTARSSRSVVDAKSMAAELIRGTHESLAGSVLHGVGAAVARATTGPQLAAIAAALERNKASFVMSAPTPMYQVLQLPELLEIILLNLSQRDLLLSQRTNTHFRSTIASSPKLQRALFLLADTTPLLPPFANTLTPHPGRKPENNRLILKAFPGVLPATSHVLIRTIPSISNPRESHSPTIDYYAWSLSISFPSLPSGPVAAVLEPTASWRRMYLCQPPCKALHHVKRWRRSEKPAFERQGGITMGDFVDEAIGWGEGLPVYVDIDNWKPERSRAPLAIAAQSSPTDKRRGRTLAYFEVCALPDEMPSDRVHFFGRVRAASAQDDGCLGLAKTWLVKCISGHANCGVAALSTVLPTRCRVVASIDRDVATHQRLSMYHIDDGQLSAQIPLLDYSDEVARADADQETAIEIKRCTMGEAAVSIMLIRVRQQDIFLEDDGDSVKSERW</sequence>
<feature type="compositionally biased region" description="Low complexity" evidence="1">
    <location>
        <begin position="87"/>
        <end position="106"/>
    </location>
</feature>
<dbReference type="EMBL" id="NAJO01000058">
    <property type="protein sequence ID" value="OQN97066.1"/>
    <property type="molecule type" value="Genomic_DNA"/>
</dbReference>
<dbReference type="Proteomes" id="UP000192596">
    <property type="component" value="Unassembled WGS sequence"/>
</dbReference>
<reference evidence="4" key="1">
    <citation type="submission" date="2017-03" db="EMBL/GenBank/DDBJ databases">
        <title>Genomes of endolithic fungi from Antarctica.</title>
        <authorList>
            <person name="Coleine C."/>
            <person name="Masonjones S."/>
            <person name="Stajich J.E."/>
        </authorList>
    </citation>
    <scope>NUCLEOTIDE SEQUENCE [LARGE SCALE GENOMIC DNA]</scope>
    <source>
        <strain evidence="4">CCFEE 5527</strain>
    </source>
</reference>
<feature type="compositionally biased region" description="Basic residues" evidence="1">
    <location>
        <begin position="276"/>
        <end position="290"/>
    </location>
</feature>
<evidence type="ECO:0000313" key="3">
    <source>
        <dbReference type="EMBL" id="OQN97066.1"/>
    </source>
</evidence>
<dbReference type="PANTHER" id="PTHR22949:SF0">
    <property type="entry name" value="RE27538P"/>
    <property type="match status" value="1"/>
</dbReference>
<feature type="compositionally biased region" description="Polar residues" evidence="1">
    <location>
        <begin position="114"/>
        <end position="124"/>
    </location>
</feature>
<feature type="region of interest" description="Disordered" evidence="1">
    <location>
        <begin position="269"/>
        <end position="391"/>
    </location>
</feature>
<evidence type="ECO:0000259" key="2">
    <source>
        <dbReference type="Pfam" id="PF26087"/>
    </source>
</evidence>
<dbReference type="PANTHER" id="PTHR22949">
    <property type="entry name" value="WHITE COLLAR 2 PROTEIN WC2"/>
    <property type="match status" value="1"/>
</dbReference>
<feature type="domain" description="DUF8032" evidence="2">
    <location>
        <begin position="176"/>
        <end position="270"/>
    </location>
</feature>